<dbReference type="EMBL" id="CM000880">
    <property type="protein sequence ID" value="KQK14635.1"/>
    <property type="molecule type" value="Genomic_DNA"/>
</dbReference>
<reference evidence="2 3" key="1">
    <citation type="journal article" date="2010" name="Nature">
        <title>Genome sequencing and analysis of the model grass Brachypodium distachyon.</title>
        <authorList>
            <consortium name="International Brachypodium Initiative"/>
        </authorList>
    </citation>
    <scope>NUCLEOTIDE SEQUENCE [LARGE SCALE GENOMIC DNA]</scope>
    <source>
        <strain evidence="2 3">Bd21</strain>
    </source>
</reference>
<name>A0A0Q3J9R5_BRADI</name>
<evidence type="ECO:0000313" key="4">
    <source>
        <dbReference type="Proteomes" id="UP000008810"/>
    </source>
</evidence>
<dbReference type="AlphaFoldDB" id="A0A0Q3J9R5"/>
<proteinExistence type="predicted"/>
<dbReference type="Pfam" id="PF03478">
    <property type="entry name" value="Beta-prop_KIB1-4"/>
    <property type="match status" value="1"/>
</dbReference>
<reference evidence="3" key="3">
    <citation type="submission" date="2018-08" db="UniProtKB">
        <authorList>
            <consortium name="EnsemblPlants"/>
        </authorList>
    </citation>
    <scope>IDENTIFICATION</scope>
    <source>
        <strain evidence="3">cv. Bd21</strain>
    </source>
</reference>
<dbReference type="OrthoDB" id="619048at2759"/>
<dbReference type="InterPro" id="IPR005174">
    <property type="entry name" value="KIB1-4_b-propeller"/>
</dbReference>
<evidence type="ECO:0000313" key="2">
    <source>
        <dbReference type="EMBL" id="KQK14635.1"/>
    </source>
</evidence>
<protein>
    <recommendedName>
        <fullName evidence="1">KIB1-4 beta-propeller domain-containing protein</fullName>
    </recommendedName>
</protein>
<organism evidence="2">
    <name type="scientific">Brachypodium distachyon</name>
    <name type="common">Purple false brome</name>
    <name type="synonym">Trachynia distachya</name>
    <dbReference type="NCBI Taxonomy" id="15368"/>
    <lineage>
        <taxon>Eukaryota</taxon>
        <taxon>Viridiplantae</taxon>
        <taxon>Streptophyta</taxon>
        <taxon>Embryophyta</taxon>
        <taxon>Tracheophyta</taxon>
        <taxon>Spermatophyta</taxon>
        <taxon>Magnoliopsida</taxon>
        <taxon>Liliopsida</taxon>
        <taxon>Poales</taxon>
        <taxon>Poaceae</taxon>
        <taxon>BOP clade</taxon>
        <taxon>Pooideae</taxon>
        <taxon>Stipodae</taxon>
        <taxon>Brachypodieae</taxon>
        <taxon>Brachypodium</taxon>
    </lineage>
</organism>
<dbReference type="Proteomes" id="UP000008810">
    <property type="component" value="Chromosome 1"/>
</dbReference>
<evidence type="ECO:0000259" key="1">
    <source>
        <dbReference type="Pfam" id="PF03478"/>
    </source>
</evidence>
<gene>
    <name evidence="2" type="ORF">BRADI_1g17714v3</name>
</gene>
<reference evidence="2" key="2">
    <citation type="submission" date="2017-06" db="EMBL/GenBank/DDBJ databases">
        <title>WGS assembly of Brachypodium distachyon.</title>
        <authorList>
            <consortium name="The International Brachypodium Initiative"/>
            <person name="Lucas S."/>
            <person name="Harmon-Smith M."/>
            <person name="Lail K."/>
            <person name="Tice H."/>
            <person name="Grimwood J."/>
            <person name="Bruce D."/>
            <person name="Barry K."/>
            <person name="Shu S."/>
            <person name="Lindquist E."/>
            <person name="Wang M."/>
            <person name="Pitluck S."/>
            <person name="Vogel J.P."/>
            <person name="Garvin D.F."/>
            <person name="Mockler T.C."/>
            <person name="Schmutz J."/>
            <person name="Rokhsar D."/>
            <person name="Bevan M.W."/>
        </authorList>
    </citation>
    <scope>NUCLEOTIDE SEQUENCE</scope>
    <source>
        <strain evidence="2">Bd21</strain>
    </source>
</reference>
<feature type="domain" description="KIB1-4 beta-propeller" evidence="1">
    <location>
        <begin position="36"/>
        <end position="264"/>
    </location>
</feature>
<keyword evidence="4" id="KW-1185">Reference proteome</keyword>
<dbReference type="Gramene" id="KQK14635">
    <property type="protein sequence ID" value="KQK14635"/>
    <property type="gene ID" value="BRADI_1g17714v3"/>
</dbReference>
<sequence length="318" mass="34714">MRAPRRHPWQAHSVIPWLPTFSTAPNQPPPILGNHASGCGAPGGIMVLINDCTAAIRLLNPITGQTADLPSVAPLMSRARTGRDSMSVVKLPGPDLSETTLWCYTSGVTTASWPPGSTARGHWEMVSRGTVLSSAFSINGKVYFADTDGLMFVDLDKPALRRLLRRRSLADTETVVHMADDGAGRLLVIINRLYFKKEATGDDRDYTVEFNVFRLDAEARKLVPVRNLGKRALFLGNYCGALVVSASASAPGTIVHNGIYFQHDGHPTFFVRRLSRRNNNSLAIKAPKGSFLDDLTSYVKWNGRKTIVAPAASIYGRV</sequence>
<evidence type="ECO:0000313" key="3">
    <source>
        <dbReference type="EnsemblPlants" id="KQK14635"/>
    </source>
</evidence>
<dbReference type="EnsemblPlants" id="KQK14635">
    <property type="protein sequence ID" value="KQK14635"/>
    <property type="gene ID" value="BRADI_1g17714v3"/>
</dbReference>
<accession>A0A0Q3J9R5</accession>
<dbReference type="PANTHER" id="PTHR33165:SF89">
    <property type="entry name" value="DUF295 DOMAIN-CONTAINING PROTEIN"/>
    <property type="match status" value="1"/>
</dbReference>
<dbReference type="InParanoid" id="A0A0Q3J9R5"/>
<dbReference type="PANTHER" id="PTHR33165">
    <property type="entry name" value="F-BOX DOMAIN CONTAINING PROTEIN-LIKE-RELATED"/>
    <property type="match status" value="1"/>
</dbReference>